<proteinExistence type="predicted"/>
<evidence type="ECO:0000259" key="1">
    <source>
        <dbReference type="Pfam" id="PF00931"/>
    </source>
</evidence>
<gene>
    <name evidence="2" type="ORF">FOE67_04460</name>
</gene>
<comment type="caution">
    <text evidence="2">The sequence shown here is derived from an EMBL/GenBank/DDBJ whole genome shotgun (WGS) entry which is preliminary data.</text>
</comment>
<dbReference type="Gene3D" id="3.40.50.300">
    <property type="entry name" value="P-loop containing nucleotide triphosphate hydrolases"/>
    <property type="match status" value="1"/>
</dbReference>
<sequence length="711" mass="77952">MAPSPGIDNTFSGGRADAVIQVGTVHGNVRVDLPAQRESPPPRQLPIPPRDFVNRRESIRFLDDLVSGLMAEESKGPTVLTALAGFPGVGKTALAVHWGHRMRRHFPDGDLYVDMQGHGPGPALTAMRALDLFLRAMDVLPERIPETLEERSALFRTMTSGKRMLVVIDNVPSPALARPLLPSGHRCCVVVTSRNSLAGLVIREGAKRVPIDVLSPEESVELLTGAIGSSRVEQERESALRLAELCGHLPLMLRIVGERAASRPYLTLGELADEVAEEQRKMDMAASTRDESSDTRGVFSWSYRALSEEDRRAFRFFSLHPGPDIGVHAFAALLGEPLPTAGARLRALAEAHLVQEVRAHRYRMHDLMRFYALERVGEEESQSERTRGIRRLLTWYLLTADAGRRAILPHSAAVPLVPAGRIEVRESFADHTEARQWFDSEHPHLVAALRQAEDYGQFDLLWKLAVTISGFLELAAHWTDWEKCARAGVSAARTLGDDPGEALCLLVLADAQWRAGRSEDAAERYREVLLLTDGPEPSWPRGFAVRGLGLLSEEAGDPEAAEAHFETALGIFRDADHRRGQAMATLSLGKVARARGEQGKALSALTRAVDLFEEIDDRWSIAWGKLHLAPILAEINRPAAAVLQAEEARKIFGGFGDPRGEALSLELLGDFSLGAGKREEAGNHWGLAAALYERLGDAERADALRNRLGAG</sequence>
<reference evidence="3" key="1">
    <citation type="submission" date="2019-10" db="EMBL/GenBank/DDBJ databases">
        <title>Streptomyces sp. nov., a novel actinobacterium isolated from alkaline environment.</title>
        <authorList>
            <person name="Golinska P."/>
        </authorList>
    </citation>
    <scope>NUCLEOTIDE SEQUENCE [LARGE SCALE GENOMIC DNA]</scope>
    <source>
        <strain evidence="3">DSM 42108</strain>
    </source>
</reference>
<dbReference type="PRINTS" id="PR00364">
    <property type="entry name" value="DISEASERSIST"/>
</dbReference>
<dbReference type="Pfam" id="PF13424">
    <property type="entry name" value="TPR_12"/>
    <property type="match status" value="1"/>
</dbReference>
<organism evidence="2 3">
    <name type="scientific">Streptomyces calidiresistens</name>
    <dbReference type="NCBI Taxonomy" id="1485586"/>
    <lineage>
        <taxon>Bacteria</taxon>
        <taxon>Bacillati</taxon>
        <taxon>Actinomycetota</taxon>
        <taxon>Actinomycetes</taxon>
        <taxon>Kitasatosporales</taxon>
        <taxon>Streptomycetaceae</taxon>
        <taxon>Streptomyces</taxon>
    </lineage>
</organism>
<dbReference type="GO" id="GO:0043531">
    <property type="term" value="F:ADP binding"/>
    <property type="evidence" value="ECO:0007669"/>
    <property type="project" value="InterPro"/>
</dbReference>
<evidence type="ECO:0000313" key="3">
    <source>
        <dbReference type="Proteomes" id="UP000530234"/>
    </source>
</evidence>
<dbReference type="SMART" id="SM00028">
    <property type="entry name" value="TPR"/>
    <property type="match status" value="3"/>
</dbReference>
<dbReference type="Proteomes" id="UP000530234">
    <property type="component" value="Unassembled WGS sequence"/>
</dbReference>
<dbReference type="SUPFAM" id="SSF48452">
    <property type="entry name" value="TPR-like"/>
    <property type="match status" value="2"/>
</dbReference>
<keyword evidence="3" id="KW-1185">Reference proteome</keyword>
<dbReference type="PANTHER" id="PTHR47691:SF3">
    <property type="entry name" value="HTH-TYPE TRANSCRIPTIONAL REGULATOR RV0890C-RELATED"/>
    <property type="match status" value="1"/>
</dbReference>
<dbReference type="EMBL" id="VKHS01000052">
    <property type="protein sequence ID" value="MBB0228782.1"/>
    <property type="molecule type" value="Genomic_DNA"/>
</dbReference>
<dbReference type="InterPro" id="IPR027417">
    <property type="entry name" value="P-loop_NTPase"/>
</dbReference>
<accession>A0A7W3T0Q5</accession>
<dbReference type="Pfam" id="PF00931">
    <property type="entry name" value="NB-ARC"/>
    <property type="match status" value="1"/>
</dbReference>
<dbReference type="SUPFAM" id="SSF52540">
    <property type="entry name" value="P-loop containing nucleoside triphosphate hydrolases"/>
    <property type="match status" value="1"/>
</dbReference>
<dbReference type="InterPro" id="IPR002182">
    <property type="entry name" value="NB-ARC"/>
</dbReference>
<evidence type="ECO:0000313" key="2">
    <source>
        <dbReference type="EMBL" id="MBB0228782.1"/>
    </source>
</evidence>
<dbReference type="PANTHER" id="PTHR47691">
    <property type="entry name" value="REGULATOR-RELATED"/>
    <property type="match status" value="1"/>
</dbReference>
<protein>
    <submittedName>
        <fullName evidence="2">Tetratricopeptide repeat protein</fullName>
    </submittedName>
</protein>
<name>A0A7W3T0Q5_9ACTN</name>
<dbReference type="InterPro" id="IPR019734">
    <property type="entry name" value="TPR_rpt"/>
</dbReference>
<feature type="domain" description="NB-ARC" evidence="1">
    <location>
        <begin position="64"/>
        <end position="226"/>
    </location>
</feature>
<dbReference type="InterPro" id="IPR011990">
    <property type="entry name" value="TPR-like_helical_dom_sf"/>
</dbReference>
<dbReference type="AlphaFoldDB" id="A0A7W3T0Q5"/>
<dbReference type="RefSeq" id="WP_182660638.1">
    <property type="nucleotide sequence ID" value="NZ_VKHS01000052.1"/>
</dbReference>
<dbReference type="Gene3D" id="1.25.40.10">
    <property type="entry name" value="Tetratricopeptide repeat domain"/>
    <property type="match status" value="1"/>
</dbReference>